<dbReference type="SUPFAM" id="SSF57701">
    <property type="entry name" value="Zn2/Cys6 DNA-binding domain"/>
    <property type="match status" value="1"/>
</dbReference>
<feature type="compositionally biased region" description="Basic and acidic residues" evidence="7">
    <location>
        <begin position="184"/>
        <end position="203"/>
    </location>
</feature>
<dbReference type="Pfam" id="PF00172">
    <property type="entry name" value="Zn_clus"/>
    <property type="match status" value="1"/>
</dbReference>
<dbReference type="PANTHER" id="PTHR47338">
    <property type="entry name" value="ZN(II)2CYS6 TRANSCRIPTION FACTOR (EUROFUNG)-RELATED"/>
    <property type="match status" value="1"/>
</dbReference>
<dbReference type="InterPro" id="IPR036864">
    <property type="entry name" value="Zn2-C6_fun-type_DNA-bd_sf"/>
</dbReference>
<dbReference type="GO" id="GO:0008270">
    <property type="term" value="F:zinc ion binding"/>
    <property type="evidence" value="ECO:0007669"/>
    <property type="project" value="InterPro"/>
</dbReference>
<keyword evidence="5" id="KW-0804">Transcription</keyword>
<dbReference type="PROSITE" id="PS00463">
    <property type="entry name" value="ZN2_CY6_FUNGAL_1"/>
    <property type="match status" value="1"/>
</dbReference>
<organism evidence="9">
    <name type="scientific">Talaromyces marneffei PM1</name>
    <dbReference type="NCBI Taxonomy" id="1077442"/>
    <lineage>
        <taxon>Eukaryota</taxon>
        <taxon>Fungi</taxon>
        <taxon>Dikarya</taxon>
        <taxon>Ascomycota</taxon>
        <taxon>Pezizomycotina</taxon>
        <taxon>Eurotiomycetes</taxon>
        <taxon>Eurotiomycetidae</taxon>
        <taxon>Eurotiales</taxon>
        <taxon>Trichocomaceae</taxon>
        <taxon>Talaromyces</taxon>
        <taxon>Talaromyces sect. Talaromyces</taxon>
    </lineage>
</organism>
<dbReference type="SMART" id="SM00906">
    <property type="entry name" value="Fungal_trans"/>
    <property type="match status" value="1"/>
</dbReference>
<dbReference type="HOGENOM" id="CLU_011017_4_0_1"/>
<dbReference type="GO" id="GO:0000981">
    <property type="term" value="F:DNA-binding transcription factor activity, RNA polymerase II-specific"/>
    <property type="evidence" value="ECO:0007669"/>
    <property type="project" value="InterPro"/>
</dbReference>
<evidence type="ECO:0000256" key="7">
    <source>
        <dbReference type="SAM" id="MobiDB-lite"/>
    </source>
</evidence>
<gene>
    <name evidence="9" type="ORF">GQ26_0680020</name>
</gene>
<dbReference type="InterPro" id="IPR050815">
    <property type="entry name" value="TF_fung"/>
</dbReference>
<feature type="compositionally biased region" description="Polar residues" evidence="7">
    <location>
        <begin position="166"/>
        <end position="178"/>
    </location>
</feature>
<dbReference type="CDD" id="cd00067">
    <property type="entry name" value="GAL4"/>
    <property type="match status" value="1"/>
</dbReference>
<dbReference type="EMBL" id="JPOX01000068">
    <property type="protein sequence ID" value="KFX41164.1"/>
    <property type="molecule type" value="Genomic_DNA"/>
</dbReference>
<accession>A0A093UTY8</accession>
<keyword evidence="3" id="KW-0805">Transcription regulation</keyword>
<dbReference type="AlphaFoldDB" id="A0A093UTY8"/>
<dbReference type="CDD" id="cd12148">
    <property type="entry name" value="fungal_TF_MHR"/>
    <property type="match status" value="1"/>
</dbReference>
<evidence type="ECO:0000256" key="5">
    <source>
        <dbReference type="ARBA" id="ARBA00023163"/>
    </source>
</evidence>
<reference evidence="9" key="2">
    <citation type="journal article" date="2014" name="PLoS Genet.">
        <title>Signature gene expression reveals novel clues to the molecular mechanisms of dimorphic transition in Penicillium marneffei.</title>
        <authorList>
            <person name="Yang E."/>
            <person name="Wang G."/>
            <person name="Cai J."/>
            <person name="Woo P.C."/>
            <person name="Lau S.K."/>
            <person name="Yuen K.-Y."/>
            <person name="Chow W.-N."/>
            <person name="Lin X."/>
        </authorList>
    </citation>
    <scope>NUCLEOTIDE SEQUENCE</scope>
    <source>
        <strain evidence="9">PM1</strain>
    </source>
</reference>
<evidence type="ECO:0000256" key="6">
    <source>
        <dbReference type="ARBA" id="ARBA00023242"/>
    </source>
</evidence>
<dbReference type="Gene3D" id="4.10.240.10">
    <property type="entry name" value="Zn(2)-C6 fungal-type DNA-binding domain"/>
    <property type="match status" value="1"/>
</dbReference>
<evidence type="ECO:0000256" key="3">
    <source>
        <dbReference type="ARBA" id="ARBA00023015"/>
    </source>
</evidence>
<protein>
    <submittedName>
        <fullName evidence="9">Putative transcriptional regulatory protein</fullName>
    </submittedName>
</protein>
<feature type="domain" description="Zn(2)-C6 fungal-type" evidence="8">
    <location>
        <begin position="91"/>
        <end position="121"/>
    </location>
</feature>
<feature type="region of interest" description="Disordered" evidence="7">
    <location>
        <begin position="166"/>
        <end position="203"/>
    </location>
</feature>
<evidence type="ECO:0000256" key="4">
    <source>
        <dbReference type="ARBA" id="ARBA00023125"/>
    </source>
</evidence>
<dbReference type="PROSITE" id="PS50048">
    <property type="entry name" value="ZN2_CY6_FUNGAL_2"/>
    <property type="match status" value="1"/>
</dbReference>
<evidence type="ECO:0000313" key="9">
    <source>
        <dbReference type="EMBL" id="KFX41164.1"/>
    </source>
</evidence>
<feature type="region of interest" description="Disordered" evidence="7">
    <location>
        <begin position="68"/>
        <end position="89"/>
    </location>
</feature>
<dbReference type="GO" id="GO:0006351">
    <property type="term" value="P:DNA-templated transcription"/>
    <property type="evidence" value="ECO:0007669"/>
    <property type="project" value="InterPro"/>
</dbReference>
<name>A0A093UTY8_TALMA</name>
<reference key="1">
    <citation type="journal article" date="2014" name="PLoS Genet.">
        <title>Signature Gene Expression Reveals Novel Clues to the Molecular Mechanisms of Dimorphic Transition in Penicillium marneffei.</title>
        <authorList>
            <person name="Yang E."/>
            <person name="Wang G."/>
            <person name="Cai J."/>
            <person name="Woo P.C."/>
            <person name="Lau S.K."/>
            <person name="Yuen K.-Y."/>
            <person name="Chow W.-N."/>
            <person name="Lin X."/>
        </authorList>
    </citation>
    <scope>NUCLEOTIDE SEQUENCE [LARGE SCALE GENOMIC DNA]</scope>
    <source>
        <strain>PM1</strain>
    </source>
</reference>
<proteinExistence type="predicted"/>
<evidence type="ECO:0000256" key="2">
    <source>
        <dbReference type="ARBA" id="ARBA00022723"/>
    </source>
</evidence>
<comment type="caution">
    <text evidence="9">The sequence shown here is derived from an EMBL/GenBank/DDBJ whole genome shotgun (WGS) entry which is preliminary data.</text>
</comment>
<keyword evidence="2" id="KW-0479">Metal-binding</keyword>
<evidence type="ECO:0000259" key="8">
    <source>
        <dbReference type="PROSITE" id="PS50048"/>
    </source>
</evidence>
<dbReference type="InterPro" id="IPR007219">
    <property type="entry name" value="XnlR_reg_dom"/>
</dbReference>
<dbReference type="Pfam" id="PF04082">
    <property type="entry name" value="Fungal_trans"/>
    <property type="match status" value="1"/>
</dbReference>
<keyword evidence="4" id="KW-0238">DNA-binding</keyword>
<comment type="subcellular location">
    <subcellularLocation>
        <location evidence="1">Nucleus</location>
    </subcellularLocation>
</comment>
<dbReference type="GO" id="GO:0005634">
    <property type="term" value="C:nucleus"/>
    <property type="evidence" value="ECO:0007669"/>
    <property type="project" value="UniProtKB-SubCell"/>
</dbReference>
<dbReference type="InterPro" id="IPR001138">
    <property type="entry name" value="Zn2Cys6_DnaBD"/>
</dbReference>
<sequence>MPHYISAYNSSCTTYIVLYISNTFSLLLRRAASCKNFIIPSSRYRTIQFKEMTTNISPPIDEVGLSSEHVDTHQIRVSRPSSRDQTSRRTACDKCRGRKVRCDQVHPVCGRCQSLGHKCEYTAHRRPETTKPDLSQALLTLHERLACMEAQLAITQRPIPYIDPSSTASARATYTNPPLSFDPTESHLSPEMESSGERNSEHEQKLDVWQQSNFDFDSLISASENLDFGFDMPNMTCFPSLVPSVSTEFTASDVEPSHGGVDLQILYGRLPYLMIYVPNDYGSHQAYFNYVHTVIPMVNRHRFSTELEMTGHRPELKSLSYSVALLGATVMSDEVDTERSFYNHARSHLNAAESDDEATDFNSLNMLQTLILITYYEFRRTSFARAWLSLGRANRLANMLGLHVMDQDKQSETQVDFILPLPESVGLAEIEERRRSFWVLFTFDVYASIRTGSKTSINGVISTALPYPGDYFDGNLGQKMPTLSKAVDVLDRSILSSFAGIILVTFLYHQCHNHFTASTSEPSYHFWQYHYQINKELSFYRTELLGHLQPINNLGDPLALTLHATLCAIQITLHEHAIRKVQNDNLPDPLRVESDNRCTSIAMQIAEYANVISQLQDSKWVSKTFLMWPFTVASQTLLRHLDEPTSNVGEVIALLHQVWRVMQQLKEESGSWDSFSQRIAQKLSHFGIFVGSEAPILHNEHGGGIAR</sequence>
<evidence type="ECO:0000256" key="1">
    <source>
        <dbReference type="ARBA" id="ARBA00004123"/>
    </source>
</evidence>
<keyword evidence="6" id="KW-0539">Nucleus</keyword>
<dbReference type="SMART" id="SM00066">
    <property type="entry name" value="GAL4"/>
    <property type="match status" value="1"/>
</dbReference>
<dbReference type="PANTHER" id="PTHR47338:SF10">
    <property type="entry name" value="TRANSCRIPTION FACTOR DOMAIN-CONTAINING PROTEIN-RELATED"/>
    <property type="match status" value="1"/>
</dbReference>
<dbReference type="GO" id="GO:0003677">
    <property type="term" value="F:DNA binding"/>
    <property type="evidence" value="ECO:0007669"/>
    <property type="project" value="UniProtKB-KW"/>
</dbReference>